<evidence type="ECO:0000256" key="1">
    <source>
        <dbReference type="SAM" id="Coils"/>
    </source>
</evidence>
<evidence type="ECO:0000313" key="3">
    <source>
        <dbReference type="EMBL" id="MBP2372415.1"/>
    </source>
</evidence>
<keyword evidence="4" id="KW-1185">Reference proteome</keyword>
<accession>A0ABS4W8B2</accession>
<comment type="caution">
    <text evidence="3">The sequence shown here is derived from an EMBL/GenBank/DDBJ whole genome shotgun (WGS) entry which is preliminary data.</text>
</comment>
<evidence type="ECO:0000313" key="4">
    <source>
        <dbReference type="Proteomes" id="UP000766570"/>
    </source>
</evidence>
<name>A0ABS4W8B2_9MICC</name>
<dbReference type="Proteomes" id="UP000766570">
    <property type="component" value="Unassembled WGS sequence"/>
</dbReference>
<reference evidence="3 4" key="1">
    <citation type="submission" date="2021-03" db="EMBL/GenBank/DDBJ databases">
        <title>Sequencing the genomes of 1000 actinobacteria strains.</title>
        <authorList>
            <person name="Klenk H.-P."/>
        </authorList>
    </citation>
    <scope>NUCLEOTIDE SEQUENCE [LARGE SCALE GENOMIC DNA]</scope>
    <source>
        <strain evidence="3 4">DSM 15454</strain>
    </source>
</reference>
<dbReference type="RefSeq" id="WP_209905735.1">
    <property type="nucleotide sequence ID" value="NZ_BAAAMI010000041.1"/>
</dbReference>
<evidence type="ECO:0000256" key="2">
    <source>
        <dbReference type="SAM" id="SignalP"/>
    </source>
</evidence>
<dbReference type="EMBL" id="JAGIOE010000001">
    <property type="protein sequence ID" value="MBP2372415.1"/>
    <property type="molecule type" value="Genomic_DNA"/>
</dbReference>
<keyword evidence="2" id="KW-0732">Signal</keyword>
<organism evidence="3 4">
    <name type="scientific">Paeniglutamicibacter psychrophenolicus</name>
    <dbReference type="NCBI Taxonomy" id="257454"/>
    <lineage>
        <taxon>Bacteria</taxon>
        <taxon>Bacillati</taxon>
        <taxon>Actinomycetota</taxon>
        <taxon>Actinomycetes</taxon>
        <taxon>Micrococcales</taxon>
        <taxon>Micrococcaceae</taxon>
        <taxon>Paeniglutamicibacter</taxon>
    </lineage>
</organism>
<feature type="chain" id="PRO_5046071559" description="NlpC/P60 family protein" evidence="2">
    <location>
        <begin position="18"/>
        <end position="320"/>
    </location>
</feature>
<evidence type="ECO:0008006" key="5">
    <source>
        <dbReference type="Google" id="ProtNLM"/>
    </source>
</evidence>
<gene>
    <name evidence="3" type="ORF">JOF46_000327</name>
</gene>
<feature type="coiled-coil region" evidence="1">
    <location>
        <begin position="71"/>
        <end position="122"/>
    </location>
</feature>
<protein>
    <recommendedName>
        <fullName evidence="5">NlpC/P60 family protein</fullName>
    </recommendedName>
</protein>
<proteinExistence type="predicted"/>
<feature type="signal peptide" evidence="2">
    <location>
        <begin position="1"/>
        <end position="17"/>
    </location>
</feature>
<keyword evidence="1" id="KW-0175">Coiled coil</keyword>
<sequence>MAIRETLGVAACSIALAATCFTGGLPAAAATLNAPSTIGIAAQPNTLGTAMPTQAQLEAAKSDPEALGALVDRLESEIESGRQRIITAEAAALDAQDILLDADQLLAERTQAADEAKAEAEKATEFLLSSKKDVGALASDLYRNGGVNPGVVTLLEDTKDNDVLYKASTMDALSANRTMTVSNAEDAAALWTAWQDYAAAAAEAADEATSAQRTAAAEATTTLSSYQDSIAPQEQLREQLIGQLAFLHEVDAAKEAERIAAKEAATEAKRLQDLIDNAPQAKPLEVKQSKAPEIKPLAGLLRSSPNLFLTWAKGKMTPGC</sequence>